<protein>
    <submittedName>
        <fullName evidence="2">Uncharacterized protein</fullName>
    </submittedName>
</protein>
<dbReference type="AlphaFoldDB" id="A0A1G1SWC4"/>
<keyword evidence="1" id="KW-0812">Transmembrane</keyword>
<keyword evidence="1" id="KW-1133">Transmembrane helix</keyword>
<gene>
    <name evidence="2" type="ORF">BEN47_18050</name>
</gene>
<keyword evidence="1" id="KW-0472">Membrane</keyword>
<sequence>MLKIGLTIAGIMYSNLGTALATNLGPALRVKNGLFLYFLACWFCTVHALVRFRVFAALAGPQPRSVQLGLGVATVCLFLTDHNISLRHNGIGLAANTVVQAYRDWLSGDAARYNLAQRARYALLKATTTANVRLAPLPVRPLTLFYYDISANATLWGNQAYAEFFGKKAVWVQPLVTKP</sequence>
<dbReference type="Proteomes" id="UP000176294">
    <property type="component" value="Unassembled WGS sequence"/>
</dbReference>
<reference evidence="2 3" key="1">
    <citation type="submission" date="2016-08" db="EMBL/GenBank/DDBJ databases">
        <title>Hymenobacter coccineus sp. nov., Hymenobacter lapidarius sp. nov. and Hymenobacter glacialis sp. nov., isolated from Antarctic soil.</title>
        <authorList>
            <person name="Sedlacek I."/>
            <person name="Kralova S."/>
            <person name="Kyrova K."/>
            <person name="Maslanova I."/>
            <person name="Stankova E."/>
            <person name="Vrbovska V."/>
            <person name="Nemec M."/>
            <person name="Bartak M."/>
            <person name="Svec P."/>
            <person name="Busse H.-J."/>
            <person name="Pantucek R."/>
        </authorList>
    </citation>
    <scope>NUCLEOTIDE SEQUENCE [LARGE SCALE GENOMIC DNA]</scope>
    <source>
        <strain evidence="2 3">CCM 8643</strain>
    </source>
</reference>
<accession>A0A1G1SWC4</accession>
<keyword evidence="3" id="KW-1185">Reference proteome</keyword>
<evidence type="ECO:0000256" key="1">
    <source>
        <dbReference type="SAM" id="Phobius"/>
    </source>
</evidence>
<feature type="transmembrane region" description="Helical" evidence="1">
    <location>
        <begin position="35"/>
        <end position="54"/>
    </location>
</feature>
<organism evidence="2 3">
    <name type="scientific">Hymenobacter lapidarius</name>
    <dbReference type="NCBI Taxonomy" id="1908237"/>
    <lineage>
        <taxon>Bacteria</taxon>
        <taxon>Pseudomonadati</taxon>
        <taxon>Bacteroidota</taxon>
        <taxon>Cytophagia</taxon>
        <taxon>Cytophagales</taxon>
        <taxon>Hymenobacteraceae</taxon>
        <taxon>Hymenobacter</taxon>
    </lineage>
</organism>
<comment type="caution">
    <text evidence="2">The sequence shown here is derived from an EMBL/GenBank/DDBJ whole genome shotgun (WGS) entry which is preliminary data.</text>
</comment>
<name>A0A1G1SWC4_9BACT</name>
<dbReference type="EMBL" id="MDZB01000137">
    <property type="protein sequence ID" value="OGX82920.1"/>
    <property type="molecule type" value="Genomic_DNA"/>
</dbReference>
<proteinExistence type="predicted"/>
<evidence type="ECO:0000313" key="2">
    <source>
        <dbReference type="EMBL" id="OGX82920.1"/>
    </source>
</evidence>
<evidence type="ECO:0000313" key="3">
    <source>
        <dbReference type="Proteomes" id="UP000176294"/>
    </source>
</evidence>